<keyword evidence="7" id="KW-1185">Reference proteome</keyword>
<dbReference type="GO" id="GO:0005829">
    <property type="term" value="C:cytosol"/>
    <property type="evidence" value="ECO:0007669"/>
    <property type="project" value="GOC"/>
</dbReference>
<dbReference type="SMR" id="A0A836G8W8"/>
<evidence type="ECO:0000256" key="2">
    <source>
        <dbReference type="ARBA" id="ARBA00022927"/>
    </source>
</evidence>
<feature type="region of interest" description="Disordered" evidence="4">
    <location>
        <begin position="1568"/>
        <end position="1591"/>
    </location>
</feature>
<accession>A0A836G8W8</accession>
<evidence type="ECO:0000256" key="3">
    <source>
        <dbReference type="ARBA" id="ARBA00046326"/>
    </source>
</evidence>
<dbReference type="Proteomes" id="UP000674143">
    <property type="component" value="Unassembled WGS sequence"/>
</dbReference>
<dbReference type="PANTHER" id="PTHR14042:SF24">
    <property type="entry name" value="PROTEIN DOPEY-1 HOMOLOG"/>
    <property type="match status" value="1"/>
</dbReference>
<feature type="compositionally biased region" description="Low complexity" evidence="4">
    <location>
        <begin position="1576"/>
        <end position="1591"/>
    </location>
</feature>
<evidence type="ECO:0000313" key="7">
    <source>
        <dbReference type="Proteomes" id="UP000674143"/>
    </source>
</evidence>
<organism evidence="6 7">
    <name type="scientific">Leishmania orientalis</name>
    <dbReference type="NCBI Taxonomy" id="2249476"/>
    <lineage>
        <taxon>Eukaryota</taxon>
        <taxon>Discoba</taxon>
        <taxon>Euglenozoa</taxon>
        <taxon>Kinetoplastea</taxon>
        <taxon>Metakinetoplastina</taxon>
        <taxon>Trypanosomatida</taxon>
        <taxon>Trypanosomatidae</taxon>
        <taxon>Leishmaniinae</taxon>
        <taxon>Leishmania</taxon>
    </lineage>
</organism>
<dbReference type="RefSeq" id="XP_067060607.1">
    <property type="nucleotide sequence ID" value="XM_067205055.1"/>
</dbReference>
<dbReference type="InterPro" id="IPR040314">
    <property type="entry name" value="DOP1"/>
</dbReference>
<feature type="region of interest" description="Disordered" evidence="4">
    <location>
        <begin position="106"/>
        <end position="134"/>
    </location>
</feature>
<dbReference type="KEGG" id="loi:92358989"/>
<feature type="compositionally biased region" description="Polar residues" evidence="4">
    <location>
        <begin position="108"/>
        <end position="118"/>
    </location>
</feature>
<keyword evidence="1" id="KW-0813">Transport</keyword>
<dbReference type="Pfam" id="PF04118">
    <property type="entry name" value="Dopey_N"/>
    <property type="match status" value="1"/>
</dbReference>
<dbReference type="GO" id="GO:0006895">
    <property type="term" value="P:Golgi to endosome transport"/>
    <property type="evidence" value="ECO:0007669"/>
    <property type="project" value="InterPro"/>
</dbReference>
<dbReference type="GO" id="GO:0005768">
    <property type="term" value="C:endosome"/>
    <property type="evidence" value="ECO:0007669"/>
    <property type="project" value="TreeGrafter"/>
</dbReference>
<keyword evidence="2" id="KW-0653">Protein transport</keyword>
<dbReference type="GO" id="GO:0015031">
    <property type="term" value="P:protein transport"/>
    <property type="evidence" value="ECO:0007669"/>
    <property type="project" value="UniProtKB-KW"/>
</dbReference>
<evidence type="ECO:0000313" key="6">
    <source>
        <dbReference type="EMBL" id="KAG5470341.1"/>
    </source>
</evidence>
<comment type="caution">
    <text evidence="6">The sequence shown here is derived from an EMBL/GenBank/DDBJ whole genome shotgun (WGS) entry which is preliminary data.</text>
</comment>
<feature type="region of interest" description="Disordered" evidence="4">
    <location>
        <begin position="33"/>
        <end position="52"/>
    </location>
</feature>
<dbReference type="GO" id="GO:0005802">
    <property type="term" value="C:trans-Golgi network"/>
    <property type="evidence" value="ECO:0007669"/>
    <property type="project" value="TreeGrafter"/>
</dbReference>
<evidence type="ECO:0000259" key="5">
    <source>
        <dbReference type="Pfam" id="PF04118"/>
    </source>
</evidence>
<gene>
    <name evidence="6" type="ORF">LSCM4_03036</name>
</gene>
<feature type="region of interest" description="Disordered" evidence="4">
    <location>
        <begin position="2188"/>
        <end position="2223"/>
    </location>
</feature>
<dbReference type="EMBL" id="JAFHLR010000032">
    <property type="protein sequence ID" value="KAG5470341.1"/>
    <property type="molecule type" value="Genomic_DNA"/>
</dbReference>
<name>A0A836G8W8_9TRYP</name>
<reference evidence="7" key="2">
    <citation type="journal article" date="2021" name="Sci. Data">
        <title>Chromosome-scale genome sequencing, assembly and annotation of six genomes from subfamily Leishmaniinae.</title>
        <authorList>
            <person name="Almutairi H."/>
            <person name="Urbaniak M.D."/>
            <person name="Bates M.D."/>
            <person name="Jariyapan N."/>
            <person name="Kwakye-Nuako G."/>
            <person name="Thomaz Soccol V."/>
            <person name="Al-Salem W.S."/>
            <person name="Dillon R.J."/>
            <person name="Bates P.A."/>
            <person name="Gatherer D."/>
        </authorList>
    </citation>
    <scope>NUCLEOTIDE SEQUENCE [LARGE SCALE GENOMIC DNA]</scope>
</reference>
<dbReference type="PANTHER" id="PTHR14042">
    <property type="entry name" value="DOPEY-RELATED"/>
    <property type="match status" value="1"/>
</dbReference>
<protein>
    <recommendedName>
        <fullName evidence="5">DOP1 N-terminal domain-containing protein</fullName>
    </recommendedName>
</protein>
<feature type="region of interest" description="Disordered" evidence="4">
    <location>
        <begin position="1768"/>
        <end position="1790"/>
    </location>
</feature>
<evidence type="ECO:0000256" key="4">
    <source>
        <dbReference type="SAM" id="MobiDB-lite"/>
    </source>
</evidence>
<feature type="domain" description="DOP1 N-terminal" evidence="5">
    <location>
        <begin position="273"/>
        <end position="578"/>
    </location>
</feature>
<feature type="region of interest" description="Disordered" evidence="4">
    <location>
        <begin position="809"/>
        <end position="833"/>
    </location>
</feature>
<dbReference type="InterPro" id="IPR007249">
    <property type="entry name" value="DOP1_N"/>
</dbReference>
<comment type="similarity">
    <text evidence="3">Belongs to the DOP1 family.</text>
</comment>
<reference evidence="7" key="1">
    <citation type="journal article" date="2021" name="Microbiol. Resour. Announc.">
        <title>LGAAP: Leishmaniinae Genome Assembly and Annotation Pipeline.</title>
        <authorList>
            <person name="Almutairi H."/>
            <person name="Urbaniak M.D."/>
            <person name="Bates M.D."/>
            <person name="Jariyapan N."/>
            <person name="Kwakye-Nuako G."/>
            <person name="Thomaz-Soccol V."/>
            <person name="Al-Salem W.S."/>
            <person name="Dillon R.J."/>
            <person name="Bates P.A."/>
            <person name="Gatherer D."/>
        </authorList>
    </citation>
    <scope>NUCLEOTIDE SEQUENCE [LARGE SCALE GENOMIC DNA]</scope>
</reference>
<dbReference type="GeneID" id="92358989"/>
<proteinExistence type="inferred from homology"/>
<sequence>MKIRVCAGAQRPRSFSLIIVSIVARGSHSLSRSPATHLKGADHPFPSVSIRQTPLKLPPQRCSQRRRRIIYARAPPRCEARAPYPRRTAPNSAAAAASVLMSDVLDNSEGQGANSSQPPALKRSPPPSIGPPAVSIASITSAASAGCNGVYSSAEGSARGVASHKAAQAPRAAAGTLPEDAHMRTAEADATVDDRQPGAVAEFSLFSHHITASQDPSPGQQPHALVADLPSARCTSAGAAYDEPAATQPTLQDVGPSARVSSSDIANWQKGREYQMLMRDMHRLLSAMDSTPSTDWAAQASLLGQLLVCLKQHRGVIAAVELPDGLHFAKALSRALSPLSVVGVQRKALEVVHCYLDYANPVYPMTKDLPFVLPGLLELLPQASMQVKGDVLDLIDRGVVRRLPGSALRACVQGLLTVLLNCLEESETSPIYRRAMALLEYVQTTLARHAPAPSSPSASQNGGWAELRGGQVLAAHIWVLIRDASALRSPALNFMKVFIAQGGDLASGAAAGSAEGTAEDGSASPAAASTAASALPDWVGGDAATMASALLNCLQDTQEKTHRLALDVLLTVCPLTSVDCDYTTAAHTPPVALSDGTASTPNSCPAGVPPLAWRGSGAIVPFEVKALLVAAAVQLLGTRYGTPSVARRIFQWLTVDPAANERPGTGGETSPGICGGGHHSDALSSSAASSRVAYVQDITCHIVSHGFSMAVDHWHARWVGKKDDGVPVQESTAYVSAALSALEHSAAQAIRTANAPRLSSASSVSAALGGGEANGNCVALPNVLVGVQVASVWLRALLVLFRYQSRSTQGSAGAPLMSPVARSPSTYADSEESDETGCAPFLVHLAPLLIPSLSRLIAGVRSVAGGVSGGALAGAVSEVWTAELQELLRVLPWDFFVERDTIVLRTVEELLQPALRPSAPGVEEGDEPTYPAAPSASAHAQAATVARAQQCIAAQTDNLYEAVQTLETVLVSATAEHPSPAQEYVRASLRWSERVAQLLREVLNALEAQIRAAGTGAGAAAAPPLPLASQGPLVALLLSTAGGLLRLLIQRMQQLMEPMLNSVLATASATGTPSVVTVDFFSSFLTAVDGCVLRHIRNATVALTAAALRTPRDGNSGDGQGAEDGVPAATAALFSFPEHAPGLQRLLALMHRTTLSFTSFVVELHLRCQRQACFGVVLDSASETGAGSRERDLAKQTAVWLESLCSGTTVAAATGVHFFFSRAVQLLLDALLRARGCLLPEMVYSMLEPPCPAAGGIAESVAFTDAYILSPVVHCVWEGCAGDDEYSDMAEMCKTSLLVLIAVSPACSRCLDTFLLETSVDVAVPRLVGLQRELMELRTRQRRWQSLSTTTPALTTQADLQDPGVLFLGCLMTLDCLLYAPSGIVVHGGLMAESTRQLARAYISHASVWDLASLLLPLYFSFLCPLVAEPACTSSASGESRCRGTAVDAAPAAASSLVHSAGSQALSTVPLTVLLPTGTAARTTDATGPTPLARSKWFKDARGALTYARRGATSRGYRCLEAAELVRYLFALLQLPTAVEWVRKSMETPTPNSLRVLLRALEAQSFVPSDEVEDTSPSLSPASPASAPAREGATETLFSATALLLLSLARHALLSVHATYMRRQDTLRSRPCLRSLGANHSSASLSAQESTAALQWRCSTLLDAMRCLNRLLEVSQTGPRMRPHRSAVCTWQFTAAQLLPLLRLAVQANLHSAQAVLLDHIRYAVLYLDDVGGVQALYKSPLHQPETMSGAFASRHWLPHPFLEPVDASDKADSCTTGSSASKGRITSAATEATVPTSSSAVAAPASVLLHSSSGTAVLDELKRTPPAVLSNKSLYAMMGEVVERVLCCDDAAARPGSEDDPAHASSSRSRPEEDTLALWLRFYSDIMPYLYRDLVVSAEMVVDVLLSALEVSAGARAGDGAVLAARSFTTSAPAQALCYATLVDIAQFLCKLARVSDAENYVAAVRKKESMSWIASTFTQEDPVAQAQSATLWDRSPVLSPIRGALPRLVAAATRCIRACDSAAFEPGNTMRGATHALWADHTEAGERVGGRAAAAEPLAQLREQARRLLCLLNRAAGPRFLMAFVRDWCDQYAVSSAWWMFEDKQQRERRVGPQAMRDIGKERVPDMVALREDGGGAGALASSEEEWVAASRMKHEAQRAAFVLLVDVEVSISELTAVATPLVRTAAENGPRTGRAQPQQSSSSTGRSGGGAAPSELAPPALHPSPAAEVLFFLDQVVEGHCAERRGGMAEADAEALLAALAEMVSQRSPDTLAFCCLFHLLYCVVAYAKDEEDEGRAPRSGGRGRRRRQSGASASAAVVSVTVSGVYRNSNFSFALCRLLEGFHAHPTPGQCSSALLSMQLLCQTLRSVLPSPLAMVDNAGRVVDAATHMLQRALFPLLRRGIASASEAEIVLCAPLVCASLRVLRALLVGFAPDLTFQRRAQRDILSLVFSEHFFRYSRSALHEWALLLRQWSSLDQGFHSLMCERMVPSPGRLSAMMMSREAEALLWQRSLWTMGFYTYSVHVSEPSLAVVGSSAITGGSAGTSGAALTVSSARHAELVHLLREHLTYAFQHFSSSTIPTVAQLQHKELFLQPVRAALFAFRVVLLCNLRESLVASLWPIVLPELCRILSTPLTGSGPNAGKGVSSPSQPSPAEWTVLRDIAATQIEALKVLDTDYTLYPAHALAFRWLFTDDAALASLAVLEGRQTTSVKGGMPTADAVTRHPAVSHLEVLHLLQTSSPSVAKHLDATAVVNTVHEPRAATGAPHCDSWLAAPLSSLPRTWPAYPRPSAADTGLRRPLYNIPSAHYQRLDGVYRAAQAFTLLLQRLNTHAARTFEAAQPVQQYEATLASLCAAVSAVVGMHNEVDTAYMCDLLEADMTSTDPDTML</sequence>
<evidence type="ECO:0000256" key="1">
    <source>
        <dbReference type="ARBA" id="ARBA00022448"/>
    </source>
</evidence>
<feature type="region of interest" description="Disordered" evidence="4">
    <location>
        <begin position="162"/>
        <end position="181"/>
    </location>
</feature>